<organism evidence="2 3">
    <name type="scientific">Kitasatospora gansuensis</name>
    <dbReference type="NCBI Taxonomy" id="258050"/>
    <lineage>
        <taxon>Bacteria</taxon>
        <taxon>Bacillati</taxon>
        <taxon>Actinomycetota</taxon>
        <taxon>Actinomycetes</taxon>
        <taxon>Kitasatosporales</taxon>
        <taxon>Streptomycetaceae</taxon>
        <taxon>Kitasatospora</taxon>
    </lineage>
</organism>
<comment type="caution">
    <text evidence="2">The sequence shown here is derived from an EMBL/GenBank/DDBJ whole genome shotgun (WGS) entry which is preliminary data.</text>
</comment>
<keyword evidence="3" id="KW-1185">Reference proteome</keyword>
<feature type="transmembrane region" description="Helical" evidence="1">
    <location>
        <begin position="56"/>
        <end position="77"/>
    </location>
</feature>
<feature type="transmembrane region" description="Helical" evidence="1">
    <location>
        <begin position="120"/>
        <end position="139"/>
    </location>
</feature>
<evidence type="ECO:0000313" key="2">
    <source>
        <dbReference type="EMBL" id="MBB4949415.1"/>
    </source>
</evidence>
<reference evidence="2 3" key="1">
    <citation type="submission" date="2020-08" db="EMBL/GenBank/DDBJ databases">
        <title>Sequencing the genomes of 1000 actinobacteria strains.</title>
        <authorList>
            <person name="Klenk H.-P."/>
        </authorList>
    </citation>
    <scope>NUCLEOTIDE SEQUENCE [LARGE SCALE GENOMIC DNA]</scope>
    <source>
        <strain evidence="2 3">DSM 44786</strain>
    </source>
</reference>
<evidence type="ECO:0000313" key="3">
    <source>
        <dbReference type="Proteomes" id="UP000573327"/>
    </source>
</evidence>
<keyword evidence="1" id="KW-0812">Transmembrane</keyword>
<protein>
    <submittedName>
        <fullName evidence="2">Peptidoglycan/LPS O-acetylase OafA/YrhL</fullName>
    </submittedName>
</protein>
<gene>
    <name evidence="2" type="ORF">F4556_004950</name>
</gene>
<proteinExistence type="predicted"/>
<name>A0A7W7SFC1_9ACTN</name>
<feature type="transmembrane region" description="Helical" evidence="1">
    <location>
        <begin position="89"/>
        <end position="114"/>
    </location>
</feature>
<sequence>MDKPLTPAEALALAGRATAAAERPIPLPDWYGPGIGAVFLVQGVLVGAAIQFEVEWLRIVGCAMAAPLIGMLAAIAARSSGVAQRPRPGVAKLAVVTVLVIAAAYLTVGGLGWWGGLPMLPVGLVAGATAGGAFWLAMLQVNRQIRRELEQAR</sequence>
<dbReference type="RefSeq" id="WP_184919740.1">
    <property type="nucleotide sequence ID" value="NZ_JACHJR010000001.1"/>
</dbReference>
<dbReference type="AlphaFoldDB" id="A0A7W7SFC1"/>
<dbReference type="EMBL" id="JACHJR010000001">
    <property type="protein sequence ID" value="MBB4949415.1"/>
    <property type="molecule type" value="Genomic_DNA"/>
</dbReference>
<feature type="transmembrane region" description="Helical" evidence="1">
    <location>
        <begin position="30"/>
        <end position="50"/>
    </location>
</feature>
<keyword evidence="1" id="KW-0472">Membrane</keyword>
<keyword evidence="1" id="KW-1133">Transmembrane helix</keyword>
<dbReference type="Proteomes" id="UP000573327">
    <property type="component" value="Unassembled WGS sequence"/>
</dbReference>
<accession>A0A7W7SFC1</accession>
<evidence type="ECO:0000256" key="1">
    <source>
        <dbReference type="SAM" id="Phobius"/>
    </source>
</evidence>